<keyword evidence="2" id="KW-1003">Cell membrane</keyword>
<keyword evidence="5 7" id="KW-0472">Membrane</keyword>
<organism evidence="9 10">
    <name type="scientific">Streptomyces albidochromogenes</name>
    <dbReference type="NCBI Taxonomy" id="329524"/>
    <lineage>
        <taxon>Bacteria</taxon>
        <taxon>Bacillati</taxon>
        <taxon>Actinomycetota</taxon>
        <taxon>Actinomycetes</taxon>
        <taxon>Kitasatosporales</taxon>
        <taxon>Streptomycetaceae</taxon>
        <taxon>Streptomyces</taxon>
    </lineage>
</organism>
<keyword evidence="10" id="KW-1185">Reference proteome</keyword>
<proteinExistence type="predicted"/>
<evidence type="ECO:0000256" key="2">
    <source>
        <dbReference type="ARBA" id="ARBA00022475"/>
    </source>
</evidence>
<gene>
    <name evidence="9" type="ORF">ACFWJN_01110</name>
</gene>
<dbReference type="EMBL" id="JBHXIJ010000003">
    <property type="protein sequence ID" value="MFD5097575.1"/>
    <property type="molecule type" value="Genomic_DNA"/>
</dbReference>
<evidence type="ECO:0000313" key="10">
    <source>
        <dbReference type="Proteomes" id="UP001598448"/>
    </source>
</evidence>
<feature type="compositionally biased region" description="Gly residues" evidence="6">
    <location>
        <begin position="142"/>
        <end position="151"/>
    </location>
</feature>
<feature type="region of interest" description="Disordered" evidence="6">
    <location>
        <begin position="140"/>
        <end position="161"/>
    </location>
</feature>
<dbReference type="InterPro" id="IPR027379">
    <property type="entry name" value="CLS_N"/>
</dbReference>
<feature type="transmembrane region" description="Helical" evidence="7">
    <location>
        <begin position="12"/>
        <end position="34"/>
    </location>
</feature>
<evidence type="ECO:0000256" key="3">
    <source>
        <dbReference type="ARBA" id="ARBA00022692"/>
    </source>
</evidence>
<keyword evidence="4 7" id="KW-1133">Transmembrane helix</keyword>
<evidence type="ECO:0000259" key="8">
    <source>
        <dbReference type="Pfam" id="PF13396"/>
    </source>
</evidence>
<reference evidence="9 10" key="1">
    <citation type="submission" date="2024-09" db="EMBL/GenBank/DDBJ databases">
        <title>The Natural Products Discovery Center: Release of the First 8490 Sequenced Strains for Exploring Actinobacteria Biosynthetic Diversity.</title>
        <authorList>
            <person name="Kalkreuter E."/>
            <person name="Kautsar S.A."/>
            <person name="Yang D."/>
            <person name="Bader C.D."/>
            <person name="Teijaro C.N."/>
            <person name="Fluegel L."/>
            <person name="Davis C.M."/>
            <person name="Simpson J.R."/>
            <person name="Lauterbach L."/>
            <person name="Steele A.D."/>
            <person name="Gui C."/>
            <person name="Meng S."/>
            <person name="Li G."/>
            <person name="Viehrig K."/>
            <person name="Ye F."/>
            <person name="Su P."/>
            <person name="Kiefer A.F."/>
            <person name="Nichols A."/>
            <person name="Cepeda A.J."/>
            <person name="Yan W."/>
            <person name="Fan B."/>
            <person name="Jiang Y."/>
            <person name="Adhikari A."/>
            <person name="Zheng C.-J."/>
            <person name="Schuster L."/>
            <person name="Cowan T.M."/>
            <person name="Smanski M.J."/>
            <person name="Chevrette M.G."/>
            <person name="De Carvalho L.P.S."/>
            <person name="Shen B."/>
        </authorList>
    </citation>
    <scope>NUCLEOTIDE SEQUENCE [LARGE SCALE GENOMIC DNA]</scope>
    <source>
        <strain evidence="9 10">NPDC058348</strain>
    </source>
</reference>
<accession>A0ABW6FDP2</accession>
<evidence type="ECO:0000256" key="5">
    <source>
        <dbReference type="ARBA" id="ARBA00023136"/>
    </source>
</evidence>
<evidence type="ECO:0000256" key="6">
    <source>
        <dbReference type="SAM" id="MobiDB-lite"/>
    </source>
</evidence>
<feature type="compositionally biased region" description="Low complexity" evidence="6">
    <location>
        <begin position="152"/>
        <end position="161"/>
    </location>
</feature>
<evidence type="ECO:0000313" key="9">
    <source>
        <dbReference type="EMBL" id="MFD5097575.1"/>
    </source>
</evidence>
<dbReference type="Proteomes" id="UP001598448">
    <property type="component" value="Unassembled WGS sequence"/>
</dbReference>
<name>A0ABW6FDP2_9ACTN</name>
<comment type="subcellular location">
    <subcellularLocation>
        <location evidence="1">Cell membrane</location>
        <topology evidence="1">Multi-pass membrane protein</topology>
    </subcellularLocation>
</comment>
<dbReference type="RefSeq" id="WP_386707145.1">
    <property type="nucleotide sequence ID" value="NZ_JBHXIJ010000003.1"/>
</dbReference>
<evidence type="ECO:0000256" key="1">
    <source>
        <dbReference type="ARBA" id="ARBA00004651"/>
    </source>
</evidence>
<evidence type="ECO:0000256" key="7">
    <source>
        <dbReference type="SAM" id="Phobius"/>
    </source>
</evidence>
<feature type="domain" description="Cardiolipin synthase N-terminal" evidence="8">
    <location>
        <begin position="27"/>
        <end position="73"/>
    </location>
</feature>
<protein>
    <submittedName>
        <fullName evidence="9">PLDc N-terminal domain-containing protein</fullName>
    </submittedName>
</protein>
<evidence type="ECO:0000256" key="4">
    <source>
        <dbReference type="ARBA" id="ARBA00022989"/>
    </source>
</evidence>
<sequence>MNEQVYLAYDFPLLSVFWTMFVFFLWIAWFILLFRIVSDVFRDDSLSGWAKTGWLVFVLVLPFLGVFVYVITRGRNMGRREMEQARARQHAMDDYIREMAKGSHGGSSSVDELARLSEIRSRGDITDEEFRRAKELVLSGSGASGRAGGSSFGAEGTARRD</sequence>
<feature type="transmembrane region" description="Helical" evidence="7">
    <location>
        <begin position="54"/>
        <end position="72"/>
    </location>
</feature>
<dbReference type="Pfam" id="PF13396">
    <property type="entry name" value="PLDc_N"/>
    <property type="match status" value="1"/>
</dbReference>
<comment type="caution">
    <text evidence="9">The sequence shown here is derived from an EMBL/GenBank/DDBJ whole genome shotgun (WGS) entry which is preliminary data.</text>
</comment>
<keyword evidence="3 7" id="KW-0812">Transmembrane</keyword>